<feature type="domain" description="Helicase ATP-binding" evidence="5">
    <location>
        <begin position="303"/>
        <end position="466"/>
    </location>
</feature>
<evidence type="ECO:0000313" key="8">
    <source>
        <dbReference type="Proteomes" id="UP000053232"/>
    </source>
</evidence>
<dbReference type="GO" id="GO:0005524">
    <property type="term" value="F:ATP binding"/>
    <property type="evidence" value="ECO:0007669"/>
    <property type="project" value="InterPro"/>
</dbReference>
<gene>
    <name evidence="7" type="ORF">OXYTRIMIC_621</name>
</gene>
<dbReference type="PROSITE" id="PS51467">
    <property type="entry name" value="HARP"/>
    <property type="match status" value="1"/>
</dbReference>
<accession>A0A073HYJ8</accession>
<dbReference type="EMBL" id="ARYC01000767">
    <property type="protein sequence ID" value="KEJ83063.1"/>
    <property type="molecule type" value="Genomic_DNA"/>
</dbReference>
<evidence type="ECO:0000256" key="3">
    <source>
        <dbReference type="ARBA" id="ARBA00023242"/>
    </source>
</evidence>
<comment type="caution">
    <text evidence="7">The sequence shown here is derived from an EMBL/GenBank/DDBJ whole genome shotgun (WGS) entry which is preliminary data.</text>
</comment>
<dbReference type="InterPro" id="IPR027417">
    <property type="entry name" value="P-loop_NTPase"/>
</dbReference>
<dbReference type="PANTHER" id="PTHR45766:SF6">
    <property type="entry name" value="SWI_SNF-RELATED MATRIX-ASSOCIATED ACTIN-DEPENDENT REGULATOR OF CHROMATIN SUBFAMILY A-LIKE PROTEIN 1"/>
    <property type="match status" value="1"/>
</dbReference>
<evidence type="ECO:0000256" key="1">
    <source>
        <dbReference type="ARBA" id="ARBA00004123"/>
    </source>
</evidence>
<dbReference type="PROSITE" id="PS51192">
    <property type="entry name" value="HELICASE_ATP_BIND_1"/>
    <property type="match status" value="1"/>
</dbReference>
<dbReference type="InterPro" id="IPR014001">
    <property type="entry name" value="Helicase_ATP-bd"/>
</dbReference>
<dbReference type="GO" id="GO:0016787">
    <property type="term" value="F:hydrolase activity"/>
    <property type="evidence" value="ECO:0007669"/>
    <property type="project" value="UniProtKB-KW"/>
</dbReference>
<dbReference type="GO" id="GO:0006281">
    <property type="term" value="P:DNA repair"/>
    <property type="evidence" value="ECO:0007669"/>
    <property type="project" value="TreeGrafter"/>
</dbReference>
<evidence type="ECO:0000256" key="2">
    <source>
        <dbReference type="ARBA" id="ARBA00022801"/>
    </source>
</evidence>
<evidence type="ECO:0000259" key="6">
    <source>
        <dbReference type="PROSITE" id="PS51467"/>
    </source>
</evidence>
<dbReference type="Pfam" id="PF00176">
    <property type="entry name" value="SNF2-rel_dom"/>
    <property type="match status" value="1"/>
</dbReference>
<dbReference type="SUPFAM" id="SSF52540">
    <property type="entry name" value="P-loop containing nucleoside triphosphate hydrolases"/>
    <property type="match status" value="1"/>
</dbReference>
<protein>
    <submittedName>
        <fullName evidence="7">SNF2 family N-terminal domain containing protein</fullName>
    </submittedName>
</protein>
<dbReference type="Gene3D" id="3.40.50.10810">
    <property type="entry name" value="Tandem AAA-ATPase domain"/>
    <property type="match status" value="1"/>
</dbReference>
<dbReference type="GO" id="GO:0043596">
    <property type="term" value="C:nuclear replication fork"/>
    <property type="evidence" value="ECO:0007669"/>
    <property type="project" value="TreeGrafter"/>
</dbReference>
<dbReference type="InterPro" id="IPR010003">
    <property type="entry name" value="HARP_dom"/>
</dbReference>
<comment type="subcellular location">
    <subcellularLocation>
        <location evidence="1">Nucleus</location>
    </subcellularLocation>
</comment>
<dbReference type="PANTHER" id="PTHR45766">
    <property type="entry name" value="DNA ANNEALING HELICASE AND ENDONUCLEASE ZRANB3 FAMILY MEMBER"/>
    <property type="match status" value="1"/>
</dbReference>
<feature type="domain" description="HARP" evidence="6">
    <location>
        <begin position="170"/>
        <end position="248"/>
    </location>
</feature>
<keyword evidence="2" id="KW-0378">Hydrolase</keyword>
<evidence type="ECO:0000313" key="7">
    <source>
        <dbReference type="EMBL" id="KEJ83063.1"/>
    </source>
</evidence>
<dbReference type="InterPro" id="IPR038718">
    <property type="entry name" value="SNF2-like_sf"/>
</dbReference>
<dbReference type="Proteomes" id="UP000053232">
    <property type="component" value="Unassembled WGS sequence"/>
</dbReference>
<reference evidence="8" key="1">
    <citation type="journal article" date="2014" name="Cell">
        <title>The Architecture of a Scrambled Genome Reveals Massive Levels of Genomic Rearrangement during Development.</title>
        <authorList>
            <person name="Chen X."/>
            <person name="Bracht J.R."/>
            <person name="Goldman A.D."/>
            <person name="Dolzhenko E."/>
            <person name="Clay D.M."/>
            <person name="Swart E.C."/>
            <person name="Perlman D.H."/>
            <person name="Doak T.G."/>
            <person name="Stuart A."/>
            <person name="Amemiya C.T."/>
            <person name="Sebra R.P."/>
            <person name="Landweber L.F."/>
        </authorList>
    </citation>
    <scope>NUCLEOTIDE SEQUENCE [LARGE SCALE GENOMIC DNA]</scope>
    <source>
        <strain evidence="8">JRB310</strain>
    </source>
</reference>
<feature type="region of interest" description="Disordered" evidence="4">
    <location>
        <begin position="38"/>
        <end position="65"/>
    </location>
</feature>
<dbReference type="SMART" id="SM00487">
    <property type="entry name" value="DEXDc"/>
    <property type="match status" value="1"/>
</dbReference>
<sequence length="1143" mass="134559">MNTNWIKNLREKTEKSREQNKVIYLDESQLTKFQNIHPSQNPGTQFNSSTQNLINGSTQAPQPGKLDFLKKRQDKTLTEGQSYADKLLEKGQDILKNDTGPKQHRFREQINQNSYCKQDTRFNPILSSQKFQVGPGRYRQNKINGGEEIEYQMVSTMDKRNNTYNEQRKISLPYKKFITFEIVSQATFGIRFHKFYDEQIKNKIRDIQGAKFLMDQRIWIVGLPYYDELFESLKKVCEIARIHIEEIPTFIMNLVLHKIPFTGPDIQIGNFNYTNDPFASFKIEEMPPSIYNNLMPHQKLAITKCLKRNGRIIINDSMGMGKKLTSIGISLIYKPEWPLLIICPHALRHQWFEEFIKWIPNIKPEYIQIFGSSTDEEISTTAKIFIISYQLISTKEMMLKFDSRKEGRFKVCIADQASYLKQEDSDWSQLVVPFLISMKRIILLTGSNFSYNPFEIYNLMKIIRPDYIPDFLNFCYRYCDPVKKQQGVEFTGRSFHQELELLFMKRFAIRRTRDDKNIQISVLNRQKIEIIGLQPVTISIQKDIDAKYLEYENQNQNTSVFQDILLKKKDQFQNQEQRVQFIKDFEIIFKKTGLSKLKQILEINSILLENGISFIFVAYNETIIESVKQSLKKSNVQFVNLNNFFESVENSSQTQNIIIEEIAQLQELFDTEGKRFQDHLVVGILSYQKFIKGFKKIQRQDQYEKFKIQCQKHFEAVLFAEYHWKIDVIKQIEQIITPKNTLLNIGKNNSQDKNVEPALRLRNSYFIKSRGTVDEYLSRLLYHQDLELWKQIENQEVANFNNQNAQNKLDDFKVNFRIENIKQILAKHLEAQKIMLENDISVTCKAFEFQHPPTQSFYDRQTDQMILSQRIIDRQPKYRATFDGPHYDLNDEKQNCKMNESIKINNPELDSQEQEDLKYACNPNSQLNKFIGGKKNKDQMKQQKLILKKIEKIMVTQNSFEGTSDVDENESMINDTQLYPDRTGNELNMETQISHISERQENSVTQSNITQITQQSCKSLSATQLKRNLGDTQITNKNSQLTQSGLSQQRTLKDFQKVGFGFYINKKQKNQQEEEQLNSNQQKKDINISDEIRNSQELDQIQIGKKRQRNEKGLIYDEDIEKQVQQMQNPFKDLTEDTIKRNK</sequence>
<keyword evidence="8" id="KW-1185">Reference proteome</keyword>
<organism evidence="7 8">
    <name type="scientific">Oxytricha trifallax</name>
    <dbReference type="NCBI Taxonomy" id="1172189"/>
    <lineage>
        <taxon>Eukaryota</taxon>
        <taxon>Sar</taxon>
        <taxon>Alveolata</taxon>
        <taxon>Ciliophora</taxon>
        <taxon>Intramacronucleata</taxon>
        <taxon>Spirotrichea</taxon>
        <taxon>Stichotrichia</taxon>
        <taxon>Sporadotrichida</taxon>
        <taxon>Oxytrichidae</taxon>
        <taxon>Oxytrichinae</taxon>
        <taxon>Oxytricha</taxon>
    </lineage>
</organism>
<feature type="compositionally biased region" description="Polar residues" evidence="4">
    <location>
        <begin position="38"/>
        <end position="61"/>
    </location>
</feature>
<evidence type="ECO:0000256" key="4">
    <source>
        <dbReference type="SAM" id="MobiDB-lite"/>
    </source>
</evidence>
<dbReference type="AlphaFoldDB" id="A0A073HYJ8"/>
<dbReference type="InterPro" id="IPR000330">
    <property type="entry name" value="SNF2_N"/>
</dbReference>
<name>A0A073HYJ8_9SPIT</name>
<dbReference type="GO" id="GO:0031297">
    <property type="term" value="P:replication fork processing"/>
    <property type="evidence" value="ECO:0007669"/>
    <property type="project" value="TreeGrafter"/>
</dbReference>
<keyword evidence="3" id="KW-0539">Nucleus</keyword>
<proteinExistence type="predicted"/>
<evidence type="ECO:0000259" key="5">
    <source>
        <dbReference type="PROSITE" id="PS51192"/>
    </source>
</evidence>